<name>A0ABT1HX30_STRSD</name>
<feature type="compositionally biased region" description="Pro residues" evidence="1">
    <location>
        <begin position="154"/>
        <end position="180"/>
    </location>
</feature>
<feature type="region of interest" description="Disordered" evidence="1">
    <location>
        <begin position="133"/>
        <end position="190"/>
    </location>
</feature>
<protein>
    <submittedName>
        <fullName evidence="2">Uncharacterized protein</fullName>
    </submittedName>
</protein>
<evidence type="ECO:0000256" key="1">
    <source>
        <dbReference type="SAM" id="MobiDB-lite"/>
    </source>
</evidence>
<accession>A0ABT1HX30</accession>
<keyword evidence="3" id="KW-1185">Reference proteome</keyword>
<comment type="caution">
    <text evidence="2">The sequence shown here is derived from an EMBL/GenBank/DDBJ whole genome shotgun (WGS) entry which is preliminary data.</text>
</comment>
<dbReference type="Gene3D" id="3.40.710.10">
    <property type="entry name" value="DD-peptidase/beta-lactamase superfamily"/>
    <property type="match status" value="1"/>
</dbReference>
<sequence length="416" mass="42820">MTGRRHRVGILLGALLTLALVASALLEAPASLHSGQSVRTRGSPDPSGSPGTDQAGARPSAGSPWLSAMAPLGPESVLSVRTPGSHVPRGTWGTGTAGSAPSALSMPSMPSMPSMDAIASLLTLEPPLASVPAPPWTAAESPTDMSAAGAASAPPVPAPSARPSPQGPSPPAPYGPSPEPSRPDVAAAARAAAPTARLGLLVVDRVGGRTVAELEPDRQFASQSLVKLLMAMDWLLTHGPPDEERRARLVRMLGVSDDGVADELWSTNGGPDIVRRMSERVGLRGTTPPADPSMWGDTRTTAADMAALYRYLLERAPREHRDLVLDGLRAFSPTAADGFRQAFGIPAVAQGRPWIGKQGWACCLPGYALHTTGLVGADERFVVVLLSEHPTALGWSAAVTAVNAATAALAPALTPS</sequence>
<reference evidence="2 3" key="1">
    <citation type="submission" date="2022-06" db="EMBL/GenBank/DDBJ databases">
        <title>Genomic Encyclopedia of Archaeal and Bacterial Type Strains, Phase II (KMG-II): from individual species to whole genera.</title>
        <authorList>
            <person name="Goeker M."/>
        </authorList>
    </citation>
    <scope>NUCLEOTIDE SEQUENCE [LARGE SCALE GENOMIC DNA]</scope>
    <source>
        <strain evidence="2 3">DSM 40477</strain>
    </source>
</reference>
<dbReference type="InterPro" id="IPR012338">
    <property type="entry name" value="Beta-lactam/transpept-like"/>
</dbReference>
<dbReference type="SUPFAM" id="SSF56601">
    <property type="entry name" value="beta-lactamase/transpeptidase-like"/>
    <property type="match status" value="1"/>
</dbReference>
<feature type="region of interest" description="Disordered" evidence="1">
    <location>
        <begin position="33"/>
        <end position="108"/>
    </location>
</feature>
<proteinExistence type="predicted"/>
<evidence type="ECO:0000313" key="3">
    <source>
        <dbReference type="Proteomes" id="UP001205311"/>
    </source>
</evidence>
<feature type="compositionally biased region" description="Low complexity" evidence="1">
    <location>
        <begin position="99"/>
        <end position="108"/>
    </location>
</feature>
<dbReference type="EMBL" id="JAMTCP010000022">
    <property type="protein sequence ID" value="MCP2260059.1"/>
    <property type="molecule type" value="Genomic_DNA"/>
</dbReference>
<organism evidence="2 3">
    <name type="scientific">Streptoalloteichus tenebrarius (strain ATCC 17920 / DSM 40477 / JCM 4838 / CBS 697.72 / NBRC 16177 / NCIMB 11028 / NRRL B-12390 / A12253. 1 / ISP 5477)</name>
    <name type="common">Streptomyces tenebrarius</name>
    <dbReference type="NCBI Taxonomy" id="1933"/>
    <lineage>
        <taxon>Bacteria</taxon>
        <taxon>Bacillati</taxon>
        <taxon>Actinomycetota</taxon>
        <taxon>Actinomycetes</taxon>
        <taxon>Pseudonocardiales</taxon>
        <taxon>Pseudonocardiaceae</taxon>
        <taxon>Streptoalloteichus</taxon>
    </lineage>
</organism>
<gene>
    <name evidence="2" type="ORF">LX15_003770</name>
</gene>
<evidence type="ECO:0000313" key="2">
    <source>
        <dbReference type="EMBL" id="MCP2260059.1"/>
    </source>
</evidence>
<dbReference type="Proteomes" id="UP001205311">
    <property type="component" value="Unassembled WGS sequence"/>
</dbReference>